<dbReference type="InterPro" id="IPR002645">
    <property type="entry name" value="STAS_dom"/>
</dbReference>
<dbReference type="InterPro" id="IPR036513">
    <property type="entry name" value="STAS_dom_sf"/>
</dbReference>
<dbReference type="EMBL" id="CP054143">
    <property type="protein sequence ID" value="QKJ67879.1"/>
    <property type="molecule type" value="Genomic_DNA"/>
</dbReference>
<dbReference type="Pfam" id="PF00916">
    <property type="entry name" value="Sulfate_transp"/>
    <property type="match status" value="1"/>
</dbReference>
<dbReference type="Pfam" id="PF01740">
    <property type="entry name" value="STAS"/>
    <property type="match status" value="1"/>
</dbReference>
<name>A0A6M8SZ96_9NEIS</name>
<dbReference type="GO" id="GO:0055085">
    <property type="term" value="P:transmembrane transport"/>
    <property type="evidence" value="ECO:0007669"/>
    <property type="project" value="InterPro"/>
</dbReference>
<dbReference type="Gene3D" id="3.30.750.24">
    <property type="entry name" value="STAS domain"/>
    <property type="match status" value="1"/>
</dbReference>
<evidence type="ECO:0000256" key="4">
    <source>
        <dbReference type="ARBA" id="ARBA00023136"/>
    </source>
</evidence>
<feature type="domain" description="STAS" evidence="6">
    <location>
        <begin position="449"/>
        <end position="562"/>
    </location>
</feature>
<evidence type="ECO:0000313" key="7">
    <source>
        <dbReference type="EMBL" id="QKJ67879.1"/>
    </source>
</evidence>
<dbReference type="InterPro" id="IPR011547">
    <property type="entry name" value="SLC26A/SulP_dom"/>
</dbReference>
<feature type="transmembrane region" description="Helical" evidence="5">
    <location>
        <begin position="212"/>
        <end position="233"/>
    </location>
</feature>
<evidence type="ECO:0000259" key="6">
    <source>
        <dbReference type="PROSITE" id="PS50801"/>
    </source>
</evidence>
<comment type="subcellular location">
    <subcellularLocation>
        <location evidence="1">Membrane</location>
        <topology evidence="1">Multi-pass membrane protein</topology>
    </subcellularLocation>
</comment>
<keyword evidence="8" id="KW-1185">Reference proteome</keyword>
<proteinExistence type="predicted"/>
<dbReference type="GO" id="GO:0016020">
    <property type="term" value="C:membrane"/>
    <property type="evidence" value="ECO:0007669"/>
    <property type="project" value="UniProtKB-SubCell"/>
</dbReference>
<feature type="transmembrane region" description="Helical" evidence="5">
    <location>
        <begin position="44"/>
        <end position="63"/>
    </location>
</feature>
<dbReference type="RefSeq" id="WP_173534380.1">
    <property type="nucleotide sequence ID" value="NZ_CP054143.1"/>
</dbReference>
<feature type="transmembrane region" description="Helical" evidence="5">
    <location>
        <begin position="21"/>
        <end position="38"/>
    </location>
</feature>
<dbReference type="KEGG" id="dee:HQN60_14750"/>
<evidence type="ECO:0000256" key="3">
    <source>
        <dbReference type="ARBA" id="ARBA00022989"/>
    </source>
</evidence>
<feature type="transmembrane region" description="Helical" evidence="5">
    <location>
        <begin position="265"/>
        <end position="289"/>
    </location>
</feature>
<dbReference type="SUPFAM" id="SSF52091">
    <property type="entry name" value="SpoIIaa-like"/>
    <property type="match status" value="1"/>
</dbReference>
<accession>A0A6M8SZ96</accession>
<reference evidence="7 8" key="1">
    <citation type="submission" date="2020-05" db="EMBL/GenBank/DDBJ databases">
        <title>Complete genome sequence of Deefgea sp. D17.</title>
        <authorList>
            <person name="Bae J.-W."/>
            <person name="Han J.E."/>
        </authorList>
    </citation>
    <scope>NUCLEOTIDE SEQUENCE [LARGE SCALE GENOMIC DNA]</scope>
    <source>
        <strain evidence="7 8">D17</strain>
    </source>
</reference>
<protein>
    <submittedName>
        <fullName evidence="7">SulP family inorganic anion transporter</fullName>
    </submittedName>
</protein>
<evidence type="ECO:0000256" key="5">
    <source>
        <dbReference type="SAM" id="Phobius"/>
    </source>
</evidence>
<feature type="transmembrane region" description="Helical" evidence="5">
    <location>
        <begin position="95"/>
        <end position="114"/>
    </location>
</feature>
<dbReference type="CDD" id="cd07042">
    <property type="entry name" value="STAS_SulP_like_sulfate_transporter"/>
    <property type="match status" value="1"/>
</dbReference>
<organism evidence="7 8">
    <name type="scientific">Deefgea piscis</name>
    <dbReference type="NCBI Taxonomy" id="2739061"/>
    <lineage>
        <taxon>Bacteria</taxon>
        <taxon>Pseudomonadati</taxon>
        <taxon>Pseudomonadota</taxon>
        <taxon>Betaproteobacteria</taxon>
        <taxon>Neisseriales</taxon>
        <taxon>Chitinibacteraceae</taxon>
        <taxon>Deefgea</taxon>
    </lineage>
</organism>
<feature type="transmembrane region" description="Helical" evidence="5">
    <location>
        <begin position="126"/>
        <end position="151"/>
    </location>
</feature>
<dbReference type="Proteomes" id="UP000504844">
    <property type="component" value="Chromosome"/>
</dbReference>
<feature type="transmembrane region" description="Helical" evidence="5">
    <location>
        <begin position="70"/>
        <end position="89"/>
    </location>
</feature>
<sequence length="572" mass="60911">MKLPILQWLPNYRRELAYGDFGASIIVALLLIPQGLAYAQLAGLPALAGIYASIAPVLIYALLGSSMTQSVGPMAITSAMAATALLPLAPAGSASYIALASTLTLISGLFMLSFGSFKLGKLTRILSIPVIQGFSAGTALLIALTQIGALLSVSWHSSNLIDWLIAAPAALQQLSVIPTLFGLMGLALLWASGTPTISLLQRWGISFKIAQLISRVLPLFVLILAGLVLQFGLSDQPQIHIIGTLPSAGFSTVAPQITLNALEQLWLPALLIGLAGFLQSITIAQTIAAERNEKISVDQEFIALGGGNIAAAFVGGMPVSGGFSRTAVNASAGAHTPLAGVMTAIWMLLGLFFLKDVIALLPLPLLAATIVLATLRMLSPASLRAAWRIDRRDGAAWLLTFCCVLLVGPINGIAIGVGVSLLLFILRTSKPHLAVIGRIAGSEHFRNTRFFKVEMPAKIVAIRIDESLYFGNCNQVVEQCERYLLDYPRAKDLILVLSAVNSVDVSAIEALRDFRKALAQKGITLHLAEVKRQVQNTLQHSALLKELARPIFLSTHIAVKTLSEPAEEDFSI</sequence>
<feature type="transmembrane region" description="Helical" evidence="5">
    <location>
        <begin position="398"/>
        <end position="426"/>
    </location>
</feature>
<feature type="transmembrane region" description="Helical" evidence="5">
    <location>
        <begin position="360"/>
        <end position="378"/>
    </location>
</feature>
<dbReference type="PANTHER" id="PTHR11814">
    <property type="entry name" value="SULFATE TRANSPORTER"/>
    <property type="match status" value="1"/>
</dbReference>
<feature type="transmembrane region" description="Helical" evidence="5">
    <location>
        <begin position="332"/>
        <end position="353"/>
    </location>
</feature>
<dbReference type="InterPro" id="IPR001902">
    <property type="entry name" value="SLC26A/SulP_fam"/>
</dbReference>
<keyword evidence="4 5" id="KW-0472">Membrane</keyword>
<keyword evidence="3 5" id="KW-1133">Transmembrane helix</keyword>
<evidence type="ECO:0000256" key="2">
    <source>
        <dbReference type="ARBA" id="ARBA00022692"/>
    </source>
</evidence>
<feature type="transmembrane region" description="Helical" evidence="5">
    <location>
        <begin position="301"/>
        <end position="320"/>
    </location>
</feature>
<dbReference type="AlphaFoldDB" id="A0A6M8SZ96"/>
<evidence type="ECO:0000313" key="8">
    <source>
        <dbReference type="Proteomes" id="UP000504844"/>
    </source>
</evidence>
<gene>
    <name evidence="7" type="ORF">HQN60_14750</name>
</gene>
<dbReference type="PROSITE" id="PS50801">
    <property type="entry name" value="STAS"/>
    <property type="match status" value="1"/>
</dbReference>
<keyword evidence="2 5" id="KW-0812">Transmembrane</keyword>
<evidence type="ECO:0000256" key="1">
    <source>
        <dbReference type="ARBA" id="ARBA00004141"/>
    </source>
</evidence>
<feature type="transmembrane region" description="Helical" evidence="5">
    <location>
        <begin position="171"/>
        <end position="191"/>
    </location>
</feature>